<sequence>MNRIVLLRGRGKWRDAKCGVIRQSSRPKGEHFIYASRLSRGIIMERSRQLPKDLPAITVNSNGSVKGKASFVRRLAIGFVILAILGLLYVPAYHSAQSPFLNLGETPSPAEPLGNSRFVASVAQLPGWSYNTSRDLCAYIHPENNTSILSPTGICSLPPYLLIIICSAVANQEARIAIRSTWANKYNLDNLYNSTVKIAFLLGKSDNDTLNNLIVEETSQYNDIVQERFFDTYNNLTLKSVMMLKWVTSNCDQAKYLMKTDDDMFVNIPLLLQTLRSRTQTETLLGSLICSAKPILDPKNKWQVSFSLYTPKYMYSEKTYPNYLSGTGYVMSIGVASKLYQAALVTPLLHLEDVYVTGLCAKRAKVRPVNHPAFSYTPRKLDPCVLRNAITTHKVSASNMYVIWVKMNNTSVSCSNRTRIDRKPITLSRSGRNAGYYVFKRKTINKCV</sequence>
<accession>A0A151X970</accession>
<dbReference type="EC" id="2.4.1.-" evidence="11"/>
<protein>
    <recommendedName>
        <fullName evidence="11">Hexosyltransferase</fullName>
        <ecNumber evidence="11">2.4.1.-</ecNumber>
    </recommendedName>
</protein>
<evidence type="ECO:0000256" key="4">
    <source>
        <dbReference type="ARBA" id="ARBA00022679"/>
    </source>
</evidence>
<keyword evidence="9 11" id="KW-0472">Membrane</keyword>
<keyword evidence="8 11" id="KW-0333">Golgi apparatus</keyword>
<keyword evidence="13" id="KW-1185">Reference proteome</keyword>
<dbReference type="GO" id="GO:0016758">
    <property type="term" value="F:hexosyltransferase activity"/>
    <property type="evidence" value="ECO:0007669"/>
    <property type="project" value="InterPro"/>
</dbReference>
<evidence type="ECO:0000256" key="5">
    <source>
        <dbReference type="ARBA" id="ARBA00022692"/>
    </source>
</evidence>
<dbReference type="PANTHER" id="PTHR11214">
    <property type="entry name" value="BETA-1,3-N-ACETYLGLUCOSAMINYLTRANSFERASE"/>
    <property type="match status" value="1"/>
</dbReference>
<comment type="similarity">
    <text evidence="2 11">Belongs to the glycosyltransferase 31 family.</text>
</comment>
<dbReference type="InterPro" id="IPR002659">
    <property type="entry name" value="Glyco_trans_31"/>
</dbReference>
<proteinExistence type="inferred from homology"/>
<dbReference type="GO" id="GO:0000139">
    <property type="term" value="C:Golgi membrane"/>
    <property type="evidence" value="ECO:0007669"/>
    <property type="project" value="UniProtKB-SubCell"/>
</dbReference>
<dbReference type="EMBL" id="KQ982383">
    <property type="protein sequence ID" value="KYQ56935.1"/>
    <property type="molecule type" value="Genomic_DNA"/>
</dbReference>
<evidence type="ECO:0000256" key="9">
    <source>
        <dbReference type="ARBA" id="ARBA00023136"/>
    </source>
</evidence>
<dbReference type="Pfam" id="PF01762">
    <property type="entry name" value="Galactosyl_T"/>
    <property type="match status" value="1"/>
</dbReference>
<dbReference type="GO" id="GO:0006493">
    <property type="term" value="P:protein O-linked glycosylation"/>
    <property type="evidence" value="ECO:0007669"/>
    <property type="project" value="TreeGrafter"/>
</dbReference>
<gene>
    <name evidence="12" type="ORF">ALC60_04139</name>
</gene>
<keyword evidence="6 11" id="KW-0735">Signal-anchor</keyword>
<evidence type="ECO:0000256" key="10">
    <source>
        <dbReference type="ARBA" id="ARBA00023180"/>
    </source>
</evidence>
<organism evidence="12 13">
    <name type="scientific">Mycetomoellerius zeteki</name>
    <dbReference type="NCBI Taxonomy" id="64791"/>
    <lineage>
        <taxon>Eukaryota</taxon>
        <taxon>Metazoa</taxon>
        <taxon>Ecdysozoa</taxon>
        <taxon>Arthropoda</taxon>
        <taxon>Hexapoda</taxon>
        <taxon>Insecta</taxon>
        <taxon>Pterygota</taxon>
        <taxon>Neoptera</taxon>
        <taxon>Endopterygota</taxon>
        <taxon>Hymenoptera</taxon>
        <taxon>Apocrita</taxon>
        <taxon>Aculeata</taxon>
        <taxon>Formicoidea</taxon>
        <taxon>Formicidae</taxon>
        <taxon>Myrmicinae</taxon>
        <taxon>Mycetomoellerius</taxon>
    </lineage>
</organism>
<dbReference type="Proteomes" id="UP000075809">
    <property type="component" value="Unassembled WGS sequence"/>
</dbReference>
<evidence type="ECO:0000256" key="11">
    <source>
        <dbReference type="RuleBase" id="RU363063"/>
    </source>
</evidence>
<keyword evidence="7 11" id="KW-1133">Transmembrane helix</keyword>
<dbReference type="PANTHER" id="PTHR11214:SF314">
    <property type="entry name" value="HEXOSYLTRANSFERASE"/>
    <property type="match status" value="1"/>
</dbReference>
<dbReference type="FunFam" id="3.90.550.50:FF:000001">
    <property type="entry name" value="Hexosyltransferase"/>
    <property type="match status" value="1"/>
</dbReference>
<evidence type="ECO:0000256" key="1">
    <source>
        <dbReference type="ARBA" id="ARBA00004323"/>
    </source>
</evidence>
<reference evidence="12 13" key="1">
    <citation type="submission" date="2015-09" db="EMBL/GenBank/DDBJ databases">
        <title>Trachymyrmex zeteki WGS genome.</title>
        <authorList>
            <person name="Nygaard S."/>
            <person name="Hu H."/>
            <person name="Boomsma J."/>
            <person name="Zhang G."/>
        </authorList>
    </citation>
    <scope>NUCLEOTIDE SEQUENCE [LARGE SCALE GENOMIC DNA]</scope>
    <source>
        <strain evidence="12">Tzet28-1</strain>
        <tissue evidence="12">Whole body</tissue>
    </source>
</reference>
<evidence type="ECO:0000313" key="12">
    <source>
        <dbReference type="EMBL" id="KYQ56935.1"/>
    </source>
</evidence>
<keyword evidence="3 11" id="KW-0328">Glycosyltransferase</keyword>
<evidence type="ECO:0000256" key="3">
    <source>
        <dbReference type="ARBA" id="ARBA00022676"/>
    </source>
</evidence>
<evidence type="ECO:0000256" key="8">
    <source>
        <dbReference type="ARBA" id="ARBA00023034"/>
    </source>
</evidence>
<keyword evidence="10" id="KW-0325">Glycoprotein</keyword>
<dbReference type="Gene3D" id="3.90.550.50">
    <property type="match status" value="1"/>
</dbReference>
<comment type="subcellular location">
    <subcellularLocation>
        <location evidence="1 11">Golgi apparatus membrane</location>
        <topology evidence="1 11">Single-pass type II membrane protein</topology>
    </subcellularLocation>
</comment>
<feature type="transmembrane region" description="Helical" evidence="11">
    <location>
        <begin position="75"/>
        <end position="93"/>
    </location>
</feature>
<evidence type="ECO:0000256" key="2">
    <source>
        <dbReference type="ARBA" id="ARBA00008661"/>
    </source>
</evidence>
<evidence type="ECO:0000256" key="6">
    <source>
        <dbReference type="ARBA" id="ARBA00022968"/>
    </source>
</evidence>
<dbReference type="STRING" id="64791.A0A151X970"/>
<evidence type="ECO:0000256" key="7">
    <source>
        <dbReference type="ARBA" id="ARBA00022989"/>
    </source>
</evidence>
<name>A0A151X970_9HYME</name>
<keyword evidence="4 12" id="KW-0808">Transferase</keyword>
<evidence type="ECO:0000313" key="13">
    <source>
        <dbReference type="Proteomes" id="UP000075809"/>
    </source>
</evidence>
<keyword evidence="5 11" id="KW-0812">Transmembrane</keyword>
<dbReference type="AlphaFoldDB" id="A0A151X970"/>